<keyword evidence="1" id="KW-1003">Cell membrane</keyword>
<evidence type="ECO:0000256" key="2">
    <source>
        <dbReference type="ARBA" id="ARBA00022692"/>
    </source>
</evidence>
<dbReference type="NCBIfam" id="TIGR02840">
    <property type="entry name" value="spore_YtaF"/>
    <property type="match status" value="1"/>
</dbReference>
<evidence type="ECO:0000313" key="6">
    <source>
        <dbReference type="EMBL" id="SMC19578.1"/>
    </source>
</evidence>
<dbReference type="STRING" id="1121291.SAMN02745134_00874"/>
<evidence type="ECO:0000313" key="7">
    <source>
        <dbReference type="Proteomes" id="UP000192468"/>
    </source>
</evidence>
<gene>
    <name evidence="6" type="ORF">SAMN02745134_00874</name>
</gene>
<dbReference type="InterPro" id="IPR003810">
    <property type="entry name" value="Mntp/YtaF"/>
</dbReference>
<feature type="transmembrane region" description="Helical" evidence="5">
    <location>
        <begin position="34"/>
        <end position="57"/>
    </location>
</feature>
<proteinExistence type="predicted"/>
<keyword evidence="7" id="KW-1185">Reference proteome</keyword>
<name>A0A1W1X760_9CLOT</name>
<dbReference type="EMBL" id="FWXH01000002">
    <property type="protein sequence ID" value="SMC19578.1"/>
    <property type="molecule type" value="Genomic_DNA"/>
</dbReference>
<dbReference type="PANTHER" id="PTHR35529">
    <property type="entry name" value="MANGANESE EFFLUX PUMP MNTP-RELATED"/>
    <property type="match status" value="1"/>
</dbReference>
<keyword evidence="2 5" id="KW-0812">Transmembrane</keyword>
<evidence type="ECO:0000256" key="5">
    <source>
        <dbReference type="SAM" id="Phobius"/>
    </source>
</evidence>
<evidence type="ECO:0000256" key="1">
    <source>
        <dbReference type="ARBA" id="ARBA00022475"/>
    </source>
</evidence>
<feature type="transmembrane region" description="Helical" evidence="5">
    <location>
        <begin position="69"/>
        <end position="86"/>
    </location>
</feature>
<accession>A0A1W1X760</accession>
<evidence type="ECO:0000256" key="4">
    <source>
        <dbReference type="ARBA" id="ARBA00023136"/>
    </source>
</evidence>
<keyword evidence="4 5" id="KW-0472">Membrane</keyword>
<dbReference type="OrthoDB" id="1679205at2"/>
<keyword evidence="3 5" id="KW-1133">Transmembrane helix</keyword>
<dbReference type="RefSeq" id="WP_084114075.1">
    <property type="nucleotide sequence ID" value="NZ_FWXH01000002.1"/>
</dbReference>
<organism evidence="6 7">
    <name type="scientific">Clostridium acidisoli DSM 12555</name>
    <dbReference type="NCBI Taxonomy" id="1121291"/>
    <lineage>
        <taxon>Bacteria</taxon>
        <taxon>Bacillati</taxon>
        <taxon>Bacillota</taxon>
        <taxon>Clostridia</taxon>
        <taxon>Eubacteriales</taxon>
        <taxon>Clostridiaceae</taxon>
        <taxon>Clostridium</taxon>
    </lineage>
</organism>
<reference evidence="6 7" key="1">
    <citation type="submission" date="2017-04" db="EMBL/GenBank/DDBJ databases">
        <authorList>
            <person name="Afonso C.L."/>
            <person name="Miller P.J."/>
            <person name="Scott M.A."/>
            <person name="Spackman E."/>
            <person name="Goraichik I."/>
            <person name="Dimitrov K.M."/>
            <person name="Suarez D.L."/>
            <person name="Swayne D.E."/>
        </authorList>
    </citation>
    <scope>NUCLEOTIDE SEQUENCE [LARGE SCALE GENOMIC DNA]</scope>
    <source>
        <strain evidence="6 7">DSM 12555</strain>
    </source>
</reference>
<dbReference type="Proteomes" id="UP000192468">
    <property type="component" value="Unassembled WGS sequence"/>
</dbReference>
<dbReference type="PANTHER" id="PTHR35529:SF2">
    <property type="entry name" value="SPORULATION PROTEIN YTAF-RELATED"/>
    <property type="match status" value="1"/>
</dbReference>
<dbReference type="InterPro" id="IPR014205">
    <property type="entry name" value="Spore_YtaF"/>
</dbReference>
<evidence type="ECO:0000256" key="3">
    <source>
        <dbReference type="ARBA" id="ARBA00022989"/>
    </source>
</evidence>
<sequence>MTKSYFIVMILMALVSNTDNFAVGISYGTRKLLIPFVSNIIIALITGIGTLLSMLLGKEISNILDPKEATVLGAGIIIIVGVFIVIKETLRIIKGDKKDEDLKKISNINLDNLGIIGRIPKVLQNPFLADWDFSGCISIGESVILGFALALNNMANGIGAGLAGLNPFATAIFAFVISLLVIWIGIKLGHDYIYNSLGKLSAPLAGVILIIIGIYEMFC</sequence>
<dbReference type="AlphaFoldDB" id="A0A1W1X760"/>
<feature type="transmembrane region" description="Helical" evidence="5">
    <location>
        <begin position="192"/>
        <end position="215"/>
    </location>
</feature>
<feature type="transmembrane region" description="Helical" evidence="5">
    <location>
        <begin position="163"/>
        <end position="186"/>
    </location>
</feature>
<dbReference type="Pfam" id="PF02659">
    <property type="entry name" value="Mntp"/>
    <property type="match status" value="2"/>
</dbReference>
<protein>
    <submittedName>
        <fullName evidence="6">Putative sporulation protein YtaF</fullName>
    </submittedName>
</protein>